<feature type="region of interest" description="Disordered" evidence="6">
    <location>
        <begin position="514"/>
        <end position="556"/>
    </location>
</feature>
<feature type="transmembrane region" description="Helical" evidence="7">
    <location>
        <begin position="110"/>
        <end position="132"/>
    </location>
</feature>
<dbReference type="InterPro" id="IPR007237">
    <property type="entry name" value="CD20-like"/>
</dbReference>
<feature type="compositionally biased region" description="Polar residues" evidence="6">
    <location>
        <begin position="857"/>
        <end position="874"/>
    </location>
</feature>
<feature type="transmembrane region" description="Helical" evidence="7">
    <location>
        <begin position="76"/>
        <end position="98"/>
    </location>
</feature>
<evidence type="ECO:0000256" key="7">
    <source>
        <dbReference type="SAM" id="Phobius"/>
    </source>
</evidence>
<dbReference type="GeneID" id="103553473"/>
<evidence type="ECO:0000256" key="3">
    <source>
        <dbReference type="ARBA" id="ARBA00022692"/>
    </source>
</evidence>
<evidence type="ECO:0000313" key="8">
    <source>
        <dbReference type="Proteomes" id="UP001652662"/>
    </source>
</evidence>
<feature type="transmembrane region" description="Helical" evidence="7">
    <location>
        <begin position="153"/>
        <end position="179"/>
    </location>
</feature>
<feature type="compositionally biased region" description="Polar residues" evidence="6">
    <location>
        <begin position="376"/>
        <end position="433"/>
    </location>
</feature>
<gene>
    <name evidence="9" type="primary">MS4A14</name>
</gene>
<feature type="region of interest" description="Disordered" evidence="6">
    <location>
        <begin position="857"/>
        <end position="881"/>
    </location>
</feature>
<evidence type="ECO:0000256" key="2">
    <source>
        <dbReference type="ARBA" id="ARBA00009565"/>
    </source>
</evidence>
<reference evidence="9" key="1">
    <citation type="submission" date="2025-08" db="UniProtKB">
        <authorList>
            <consortium name="RefSeq"/>
        </authorList>
    </citation>
    <scope>IDENTIFICATION</scope>
    <source>
        <tissue evidence="9">Blood</tissue>
    </source>
</reference>
<evidence type="ECO:0000256" key="4">
    <source>
        <dbReference type="ARBA" id="ARBA00022989"/>
    </source>
</evidence>
<feature type="compositionally biased region" description="Basic and acidic residues" evidence="6">
    <location>
        <begin position="612"/>
        <end position="637"/>
    </location>
</feature>
<feature type="region of interest" description="Disordered" evidence="6">
    <location>
        <begin position="794"/>
        <end position="826"/>
    </location>
</feature>
<feature type="region of interest" description="Disordered" evidence="6">
    <location>
        <begin position="575"/>
        <end position="659"/>
    </location>
</feature>
<dbReference type="PANTHER" id="PTHR23320">
    <property type="entry name" value="MEMBRANE-SPANNING 4-DOMAINS SUBFAMILY A MS4A -RELATED"/>
    <property type="match status" value="1"/>
</dbReference>
<keyword evidence="5 7" id="KW-0472">Membrane</keyword>
<keyword evidence="8" id="KW-1185">Reference proteome</keyword>
<protein>
    <submittedName>
        <fullName evidence="9">Membrane-spanning 4-domains subfamily A member 14</fullName>
    </submittedName>
</protein>
<proteinExistence type="inferred from homology"/>
<name>A0ABM2EZY9_EQUPR</name>
<accession>A0ABM2EZY9</accession>
<dbReference type="PANTHER" id="PTHR23320:SF10">
    <property type="entry name" value="MEMBRANE-SPANNING 4-DOMAINS SUBFAMILY A MEMBER 14"/>
    <property type="match status" value="1"/>
</dbReference>
<dbReference type="InterPro" id="IPR030417">
    <property type="entry name" value="MS4A"/>
</dbReference>
<organism evidence="8 9">
    <name type="scientific">Equus przewalskii</name>
    <name type="common">Przewalski's horse</name>
    <name type="synonym">Equus caballus przewalskii</name>
    <dbReference type="NCBI Taxonomy" id="9798"/>
    <lineage>
        <taxon>Eukaryota</taxon>
        <taxon>Metazoa</taxon>
        <taxon>Chordata</taxon>
        <taxon>Craniata</taxon>
        <taxon>Vertebrata</taxon>
        <taxon>Euteleostomi</taxon>
        <taxon>Mammalia</taxon>
        <taxon>Eutheria</taxon>
        <taxon>Laurasiatheria</taxon>
        <taxon>Perissodactyla</taxon>
        <taxon>Equidae</taxon>
        <taxon>Equus</taxon>
    </lineage>
</organism>
<evidence type="ECO:0000256" key="1">
    <source>
        <dbReference type="ARBA" id="ARBA00004141"/>
    </source>
</evidence>
<feature type="region of interest" description="Disordered" evidence="6">
    <location>
        <begin position="672"/>
        <end position="697"/>
    </location>
</feature>
<comment type="subcellular location">
    <subcellularLocation>
        <location evidence="1">Membrane</location>
        <topology evidence="1">Multi-pass membrane protein</topology>
    </subcellularLocation>
</comment>
<evidence type="ECO:0000256" key="5">
    <source>
        <dbReference type="ARBA" id="ARBA00023136"/>
    </source>
</evidence>
<evidence type="ECO:0000313" key="9">
    <source>
        <dbReference type="RefSeq" id="XP_008522287.1"/>
    </source>
</evidence>
<feature type="region of interest" description="Disordered" evidence="6">
    <location>
        <begin position="376"/>
        <end position="439"/>
    </location>
</feature>
<evidence type="ECO:0000256" key="6">
    <source>
        <dbReference type="SAM" id="MobiDB-lite"/>
    </source>
</evidence>
<dbReference type="RefSeq" id="XP_008522287.1">
    <property type="nucleotide sequence ID" value="XM_008524065.2"/>
</dbReference>
<dbReference type="Pfam" id="PF04103">
    <property type="entry name" value="CD20"/>
    <property type="match status" value="1"/>
</dbReference>
<dbReference type="Proteomes" id="UP001652662">
    <property type="component" value="Chromosome 11"/>
</dbReference>
<feature type="transmembrane region" description="Helical" evidence="7">
    <location>
        <begin position="44"/>
        <end position="69"/>
    </location>
</feature>
<feature type="compositionally biased region" description="Polar residues" evidence="6">
    <location>
        <begin position="672"/>
        <end position="689"/>
    </location>
</feature>
<feature type="compositionally biased region" description="Basic and acidic residues" evidence="6">
    <location>
        <begin position="514"/>
        <end position="525"/>
    </location>
</feature>
<comment type="similarity">
    <text evidence="2">Belongs to the MS4A family.</text>
</comment>
<keyword evidence="4 7" id="KW-1133">Transmembrane helix</keyword>
<sequence length="881" mass="99836">MESPSEVKRSTPIITIQPNETILTAFPYGPHTSLLDFLKGEPKVLGAIQILFALIIACIGSIFAFNYLYFSQRFPLVFLTGYPFWGAFIFIITGYLTGINNKEKFLGQGVVSMNVISSLVAVAGIILTIISFRHQHDYCQTPSVEGLCVIGRILFNGILSVLLIISIAELSISVTIASFGSKCWTKSNEIVFFFPSDVTQESEFSVPEENAVIQFELQEESSSENSVTNIQPFFFGGYTFFKLKVLSNPLALQQLERRGSNSNYTSVFVPDEPQKSIPPPLKLYEEEVEPKPLPPILEKRPSENIVYTEKFTDEDLKSAMIRPPEMQTQLLQAQDLPVKVFPSHYVKQLQMLPTQDLPSQALPAKTLPVQALLSEAPTSHVTQSHSLTSEDMPSQDIPSQDKQSQDMPSQDTQSLDMSSQYTSSPDMLSQNIPCQDMPPQDMLSQVQVFPAQAVLFKAPAFHPVQSPSIQHNEKSPDLQLQNIQPQDQQFKQVSYQSIQSEVMLLTQEWKPVKELQGKKSPKEHSLGCQGKGMQSPKHKSLNLQTQDHQSSKTKSLDKHIICCLSLKRHSIDKQVHAKQTTQTAPDQPAEDQLAQGEQSLKQQSQNVQSEDQQERSPKEQTKSGQDKDQQAVKEKSSKKQTQHQQDEDQQVQQEKSPKQLCQDWQSEIQEYQDWQSPRKQSPDWKTQGWQSLSQQSQGCRNKDWKAQEWQFEMQHSLNWGSQAWQVQDLLEKESLRQKALFQEAQTLHALTRHHLDSQLPDFLFQNNQCQEKDQQDFQSTSSQEEYMQIDTMQTRDIKPGDMKSQCQNPSDLQAEDGKPDFHFSSCQSSVQDTDFASLSNIDSEKDVQQNVSICSTSYKEDPSLTSASSYPKDQQQSEDSD</sequence>
<keyword evidence="3 7" id="KW-0812">Transmembrane</keyword>